<dbReference type="EMBL" id="JAAIWN010000019">
    <property type="protein sequence ID" value="NEY81687.1"/>
    <property type="molecule type" value="Genomic_DNA"/>
</dbReference>
<evidence type="ECO:0000313" key="4">
    <source>
        <dbReference type="Proteomes" id="UP000472971"/>
    </source>
</evidence>
<proteinExistence type="predicted"/>
<keyword evidence="1" id="KW-0175">Coiled coil</keyword>
<reference evidence="2 5" key="2">
    <citation type="submission" date="2020-07" db="EMBL/GenBank/DDBJ databases">
        <authorList>
            <person name="Feng H."/>
        </authorList>
    </citation>
    <scope>NUCLEOTIDE SEQUENCE [LARGE SCALE GENOMIC DNA]</scope>
    <source>
        <strain evidence="5">s-12</strain>
        <strain evidence="2">S-12</strain>
    </source>
</reference>
<dbReference type="InterPro" id="IPR035218">
    <property type="entry name" value="DUF5327"/>
</dbReference>
<dbReference type="Proteomes" id="UP000472971">
    <property type="component" value="Unassembled WGS sequence"/>
</dbReference>
<keyword evidence="4" id="KW-1185">Reference proteome</keyword>
<protein>
    <submittedName>
        <fullName evidence="3">YwdI family protein</fullName>
    </submittedName>
</protein>
<organism evidence="3 4">
    <name type="scientific">Bacillus aquiflavi</name>
    <dbReference type="NCBI Taxonomy" id="2672567"/>
    <lineage>
        <taxon>Bacteria</taxon>
        <taxon>Bacillati</taxon>
        <taxon>Bacillota</taxon>
        <taxon>Bacilli</taxon>
        <taxon>Bacillales</taxon>
        <taxon>Bacillaceae</taxon>
        <taxon>Bacillus</taxon>
    </lineage>
</organism>
<evidence type="ECO:0000256" key="1">
    <source>
        <dbReference type="SAM" id="Coils"/>
    </source>
</evidence>
<reference evidence="3 4" key="1">
    <citation type="submission" date="2020-02" db="EMBL/GenBank/DDBJ databases">
        <title>Bacillus aquiflavi sp. nov., isolated from yellow water of strong flavor Chinese baijiu in Yibin region of China.</title>
        <authorList>
            <person name="Xie J."/>
        </authorList>
    </citation>
    <scope>NUCLEOTIDE SEQUENCE [LARGE SCALE GENOMIC DNA]</scope>
    <source>
        <strain evidence="3 4">3H-10</strain>
    </source>
</reference>
<dbReference type="Proteomes" id="UP000570010">
    <property type="component" value="Unassembled WGS sequence"/>
</dbReference>
<evidence type="ECO:0000313" key="5">
    <source>
        <dbReference type="Proteomes" id="UP000570010"/>
    </source>
</evidence>
<sequence>MNISVEKLLNKIELELQEAKKADTEARLRESIYSIKTLCDLVIDEKLEKSKTELSEPVFKQQSLTYHHSEQINMDDEANGNSIFDF</sequence>
<dbReference type="EMBL" id="JACEIO010000021">
    <property type="protein sequence ID" value="MBA4537432.1"/>
    <property type="molecule type" value="Genomic_DNA"/>
</dbReference>
<evidence type="ECO:0000313" key="2">
    <source>
        <dbReference type="EMBL" id="MBA4537432.1"/>
    </source>
</evidence>
<accession>A0A6B3VZK0</accession>
<comment type="caution">
    <text evidence="3">The sequence shown here is derived from an EMBL/GenBank/DDBJ whole genome shotgun (WGS) entry which is preliminary data.</text>
</comment>
<name>A0A6B3VZK0_9BACI</name>
<gene>
    <name evidence="3" type="ORF">G4D64_09285</name>
    <name evidence="2" type="ORF">H1Z61_09895</name>
</gene>
<feature type="coiled-coil region" evidence="1">
    <location>
        <begin position="2"/>
        <end position="29"/>
    </location>
</feature>
<dbReference type="AlphaFoldDB" id="A0A6B3VZK0"/>
<dbReference type="RefSeq" id="WP_163242082.1">
    <property type="nucleotide sequence ID" value="NZ_CP082780.1"/>
</dbReference>
<evidence type="ECO:0000313" key="3">
    <source>
        <dbReference type="EMBL" id="NEY81687.1"/>
    </source>
</evidence>
<dbReference type="Pfam" id="PF17261">
    <property type="entry name" value="DUF5327"/>
    <property type="match status" value="1"/>
</dbReference>